<dbReference type="EMBL" id="CM011680">
    <property type="protein sequence ID" value="TMS17516.1"/>
    <property type="molecule type" value="Genomic_DNA"/>
</dbReference>
<protein>
    <submittedName>
        <fullName evidence="1">Uncharacterized protein</fullName>
    </submittedName>
</protein>
<evidence type="ECO:0000313" key="2">
    <source>
        <dbReference type="Proteomes" id="UP000793456"/>
    </source>
</evidence>
<comment type="caution">
    <text evidence="1">The sequence shown here is derived from an EMBL/GenBank/DDBJ whole genome shotgun (WGS) entry which is preliminary data.</text>
</comment>
<organism evidence="1 2">
    <name type="scientific">Larimichthys crocea</name>
    <name type="common">Large yellow croaker</name>
    <name type="synonym">Pseudosciaena crocea</name>
    <dbReference type="NCBI Taxonomy" id="215358"/>
    <lineage>
        <taxon>Eukaryota</taxon>
        <taxon>Metazoa</taxon>
        <taxon>Chordata</taxon>
        <taxon>Craniata</taxon>
        <taxon>Vertebrata</taxon>
        <taxon>Euteleostomi</taxon>
        <taxon>Actinopterygii</taxon>
        <taxon>Neopterygii</taxon>
        <taxon>Teleostei</taxon>
        <taxon>Neoteleostei</taxon>
        <taxon>Acanthomorphata</taxon>
        <taxon>Eupercaria</taxon>
        <taxon>Sciaenidae</taxon>
        <taxon>Larimichthys</taxon>
    </lineage>
</organism>
<dbReference type="Proteomes" id="UP000793456">
    <property type="component" value="Chromosome VII"/>
</dbReference>
<reference evidence="1" key="1">
    <citation type="submission" date="2018-11" db="EMBL/GenBank/DDBJ databases">
        <title>The sequence and de novo assembly of Larimichthys crocea genome using PacBio and Hi-C technologies.</title>
        <authorList>
            <person name="Xu P."/>
            <person name="Chen B."/>
            <person name="Zhou Z."/>
            <person name="Ke Q."/>
            <person name="Wu Y."/>
            <person name="Bai H."/>
            <person name="Pu F."/>
        </authorList>
    </citation>
    <scope>NUCLEOTIDE SEQUENCE</scope>
    <source>
        <tissue evidence="1">Muscle</tissue>
    </source>
</reference>
<gene>
    <name evidence="1" type="ORF">E3U43_001585</name>
</gene>
<name>A0ACD3RDG7_LARCR</name>
<accession>A0ACD3RDG7</accession>
<sequence>MSDFLTRGFRAQLSTTMESVQRMAVFEIMKLFENSLHDHLMELAHKGEEIAQLKIKLQRTEVKLREIECGGERGVGVPDDWCAPLGCETVTKQDDNVCPSVRLRSLYIPLWHVPVVKDEAVNCKVGSQQRTKGGRRFKKGSSLKKRHKHTQDRSSPVGIRRRPVRNDMKKLLEDISYDYADLSDRSTGLRRGGRNAKGKEQENTFKTKKEEEKSTAPEFKSKKKDEKKYYCKFCKKIFDTLLGRNVHLRSHKRCRGCKRDFPFPSVLERHAPYCAELKKLLEKDTQSTEPPKPQSCDKEKRAEPIKTEVIKKDGSIKKYTCIYCNKKFPLHYRLQEHMRVHTGERPFPCPMCPKKFRINQSLKLHVMRIHQDQRNYSETNEELTWTKPLEIGDNQEDVTSPKQRHESNSQPY</sequence>
<proteinExistence type="predicted"/>
<keyword evidence="2" id="KW-1185">Reference proteome</keyword>
<evidence type="ECO:0000313" key="1">
    <source>
        <dbReference type="EMBL" id="TMS17516.1"/>
    </source>
</evidence>